<dbReference type="InterPro" id="IPR000914">
    <property type="entry name" value="SBP_5_dom"/>
</dbReference>
<evidence type="ECO:0000313" key="5">
    <source>
        <dbReference type="EMBL" id="QDP41228.1"/>
    </source>
</evidence>
<organism evidence="5 6">
    <name type="scientific">Radiobacillus deserti</name>
    <dbReference type="NCBI Taxonomy" id="2594883"/>
    <lineage>
        <taxon>Bacteria</taxon>
        <taxon>Bacillati</taxon>
        <taxon>Bacillota</taxon>
        <taxon>Bacilli</taxon>
        <taxon>Bacillales</taxon>
        <taxon>Bacillaceae</taxon>
        <taxon>Radiobacillus</taxon>
    </lineage>
</organism>
<dbReference type="PANTHER" id="PTHR30290">
    <property type="entry name" value="PERIPLASMIC BINDING COMPONENT OF ABC TRANSPORTER"/>
    <property type="match status" value="1"/>
</dbReference>
<dbReference type="RefSeq" id="WP_143895556.1">
    <property type="nucleotide sequence ID" value="NZ_CP041666.1"/>
</dbReference>
<dbReference type="Gene3D" id="3.10.105.10">
    <property type="entry name" value="Dipeptide-binding Protein, Domain 3"/>
    <property type="match status" value="1"/>
</dbReference>
<dbReference type="GO" id="GO:0015833">
    <property type="term" value="P:peptide transport"/>
    <property type="evidence" value="ECO:0007669"/>
    <property type="project" value="TreeGrafter"/>
</dbReference>
<evidence type="ECO:0000259" key="4">
    <source>
        <dbReference type="Pfam" id="PF00496"/>
    </source>
</evidence>
<evidence type="ECO:0000256" key="3">
    <source>
        <dbReference type="ARBA" id="ARBA00022729"/>
    </source>
</evidence>
<gene>
    <name evidence="5" type="ORF">FN924_14175</name>
</gene>
<dbReference type="PANTHER" id="PTHR30290:SF9">
    <property type="entry name" value="OLIGOPEPTIDE-BINDING PROTEIN APPA"/>
    <property type="match status" value="1"/>
</dbReference>
<evidence type="ECO:0000256" key="2">
    <source>
        <dbReference type="ARBA" id="ARBA00022448"/>
    </source>
</evidence>
<protein>
    <submittedName>
        <fullName evidence="5">ABC transporter substrate-binding protein</fullName>
    </submittedName>
</protein>
<keyword evidence="3" id="KW-0732">Signal</keyword>
<dbReference type="GO" id="GO:0043190">
    <property type="term" value="C:ATP-binding cassette (ABC) transporter complex"/>
    <property type="evidence" value="ECO:0007669"/>
    <property type="project" value="InterPro"/>
</dbReference>
<keyword evidence="2" id="KW-0813">Transport</keyword>
<dbReference type="GO" id="GO:1904680">
    <property type="term" value="F:peptide transmembrane transporter activity"/>
    <property type="evidence" value="ECO:0007669"/>
    <property type="project" value="TreeGrafter"/>
</dbReference>
<dbReference type="Pfam" id="PF00496">
    <property type="entry name" value="SBP_bac_5"/>
    <property type="match status" value="1"/>
</dbReference>
<accession>A0A516KIK2</accession>
<proteinExistence type="inferred from homology"/>
<dbReference type="CDD" id="cd08493">
    <property type="entry name" value="PBP2_DppA_like"/>
    <property type="match status" value="1"/>
</dbReference>
<dbReference type="GO" id="GO:0042597">
    <property type="term" value="C:periplasmic space"/>
    <property type="evidence" value="ECO:0007669"/>
    <property type="project" value="UniProtKB-ARBA"/>
</dbReference>
<dbReference type="PIRSF" id="PIRSF002741">
    <property type="entry name" value="MppA"/>
    <property type="match status" value="1"/>
</dbReference>
<dbReference type="AlphaFoldDB" id="A0A516KIK2"/>
<dbReference type="InterPro" id="IPR039424">
    <property type="entry name" value="SBP_5"/>
</dbReference>
<dbReference type="InterPro" id="IPR030678">
    <property type="entry name" value="Peptide/Ni-bd"/>
</dbReference>
<keyword evidence="6" id="KW-1185">Reference proteome</keyword>
<dbReference type="Gene3D" id="3.90.76.10">
    <property type="entry name" value="Dipeptide-binding Protein, Domain 1"/>
    <property type="match status" value="1"/>
</dbReference>
<evidence type="ECO:0000313" key="6">
    <source>
        <dbReference type="Proteomes" id="UP000315215"/>
    </source>
</evidence>
<comment type="similarity">
    <text evidence="1">Belongs to the bacterial solute-binding protein 5 family.</text>
</comment>
<sequence>MKKHSLWSFIGILIVSIFLITACSEDSSSSSPDDGSTDSTDSGDKNTLVFGRGADSVQLDPAKVTDGESLYVTNQIYDTLVRYKEKNTEVRPALATEWNVSEDGKTWTFKLREDVTFHDGTDFTAEDVVFNFERWATGGEYAYYGYMFGATEDNPAGIIEKVEATGDYEVTFTLTQPNAPFLYTLAMPPFGIASPEAIEEHGENYFKNPVGTGPFVFEEWVKDDSITLSKNPDYYGEKPKVEEVIFRVIPDNGARFMELQSGSIDVMNGLNPQDIEQVESSDDLQIIRRPSMNVSYMAMNMEKGPLKEKKVRQAINLAIDKKKLITLYEGIGKEAKNPLPPSIWGYNDDIEDYGYDVEEAKRLLAEAGYPDGFQITLDIMSNPRPYMPQPKVTAQVIQQMLGEVGIEVEVIENDWDTHLAKTENGEHEMALMGWIGDNGDPDNFLYVLLDKDNAKKGSAGNYAFYKSDELHDILIEAQTTMDKEKRTELYMEAQEIIHEDAPWVPIAHTTPPLAANKSVTGYQPHPTGSEPFNFLDIK</sequence>
<dbReference type="PROSITE" id="PS51257">
    <property type="entry name" value="PROKAR_LIPOPROTEIN"/>
    <property type="match status" value="1"/>
</dbReference>
<reference evidence="5 6" key="1">
    <citation type="submission" date="2019-07" db="EMBL/GenBank/DDBJ databases">
        <authorList>
            <person name="Li J."/>
        </authorList>
    </citation>
    <scope>NUCLEOTIDE SEQUENCE [LARGE SCALE GENOMIC DNA]</scope>
    <source>
        <strain evidence="5 6">TKL69</strain>
    </source>
</reference>
<dbReference type="OrthoDB" id="9796817at2"/>
<dbReference type="KEGG" id="aqt:FN924_14175"/>
<dbReference type="SUPFAM" id="SSF53850">
    <property type="entry name" value="Periplasmic binding protein-like II"/>
    <property type="match status" value="1"/>
</dbReference>
<name>A0A516KIK2_9BACI</name>
<dbReference type="Proteomes" id="UP000315215">
    <property type="component" value="Chromosome"/>
</dbReference>
<feature type="domain" description="Solute-binding protein family 5" evidence="4">
    <location>
        <begin position="89"/>
        <end position="454"/>
    </location>
</feature>
<dbReference type="Gene3D" id="3.40.190.10">
    <property type="entry name" value="Periplasmic binding protein-like II"/>
    <property type="match status" value="1"/>
</dbReference>
<evidence type="ECO:0000256" key="1">
    <source>
        <dbReference type="ARBA" id="ARBA00005695"/>
    </source>
</evidence>
<dbReference type="EMBL" id="CP041666">
    <property type="protein sequence ID" value="QDP41228.1"/>
    <property type="molecule type" value="Genomic_DNA"/>
</dbReference>